<dbReference type="Pfam" id="PF00041">
    <property type="entry name" value="fn3"/>
    <property type="match status" value="1"/>
</dbReference>
<keyword evidence="8" id="KW-1185">Reference proteome</keyword>
<feature type="region of interest" description="Disordered" evidence="4">
    <location>
        <begin position="299"/>
        <end position="325"/>
    </location>
</feature>
<sequence length="449" mass="44181">MQTLRSRGRGAGRLSRAILAGVLALGGSAAVVTATASPALANHGLLLAKAERTSDGFTFEVTIDAQFNGATGITLSPSAGTATISGTSWNKGDRPLLATVTGLTADEASTVQVSANLLPSGTSLQSIARPPFSAVAPALSPATATADGFTFTITDYNTTRYTYTLSATGDATATVDANGLVTVTGLTAAGSATVTVTATAKAGSGYTGTQSATRTGTARPAAPQPPATPAKPTAVVGDSAAEISWVAPATNGASITGYLVTANPGGATCAGPADATSCVIAGLRNGTAYTFTVVARSSAGDSNASPASDPGTPTPVTSKNLSIDKPSVQPGGTVTLVAEGYRPGTPVDFYLHSDPVLLGTVNANASGVATLTTALPKNLTGGHTARVVGTGLNGLPLSQDIAVTIAASSGLPVTGGQPFVIAGVAIGLVLVGFVFLRAGRRRNAATAQL</sequence>
<reference evidence="7" key="1">
    <citation type="submission" date="2021-01" db="EMBL/GenBank/DDBJ databases">
        <title>Whole genome shotgun sequence of Planosporangium mesophilum NBRC 109066.</title>
        <authorList>
            <person name="Komaki H."/>
            <person name="Tamura T."/>
        </authorList>
    </citation>
    <scope>NUCLEOTIDE SEQUENCE</scope>
    <source>
        <strain evidence="7">NBRC 109066</strain>
    </source>
</reference>
<dbReference type="Gene3D" id="2.60.40.1080">
    <property type="match status" value="1"/>
</dbReference>
<evidence type="ECO:0000256" key="5">
    <source>
        <dbReference type="SAM" id="Phobius"/>
    </source>
</evidence>
<dbReference type="InterPro" id="IPR036116">
    <property type="entry name" value="FN3_sf"/>
</dbReference>
<feature type="compositionally biased region" description="Low complexity" evidence="4">
    <location>
        <begin position="212"/>
        <end position="221"/>
    </location>
</feature>
<evidence type="ECO:0000256" key="1">
    <source>
        <dbReference type="ARBA" id="ARBA00022737"/>
    </source>
</evidence>
<dbReference type="GO" id="GO:0007156">
    <property type="term" value="P:homophilic cell adhesion via plasma membrane adhesion molecules"/>
    <property type="evidence" value="ECO:0007669"/>
    <property type="project" value="TreeGrafter"/>
</dbReference>
<evidence type="ECO:0000259" key="6">
    <source>
        <dbReference type="PROSITE" id="PS50853"/>
    </source>
</evidence>
<dbReference type="InterPro" id="IPR003961">
    <property type="entry name" value="FN3_dom"/>
</dbReference>
<dbReference type="AlphaFoldDB" id="A0A8J3TJS0"/>
<accession>A0A8J3TJS0</accession>
<protein>
    <recommendedName>
        <fullName evidence="6">Fibronectin type-III domain-containing protein</fullName>
    </recommendedName>
</protein>
<evidence type="ECO:0000313" key="7">
    <source>
        <dbReference type="EMBL" id="GII26472.1"/>
    </source>
</evidence>
<keyword evidence="3" id="KW-0624">Polysaccharide degradation</keyword>
<dbReference type="PROSITE" id="PS50853">
    <property type="entry name" value="FN3"/>
    <property type="match status" value="1"/>
</dbReference>
<proteinExistence type="predicted"/>
<dbReference type="Proteomes" id="UP000599074">
    <property type="component" value="Unassembled WGS sequence"/>
</dbReference>
<dbReference type="InterPro" id="IPR050964">
    <property type="entry name" value="Striated_Muscle_Regulatory"/>
</dbReference>
<keyword evidence="1" id="KW-0677">Repeat</keyword>
<dbReference type="SMART" id="SM00060">
    <property type="entry name" value="FN3"/>
    <property type="match status" value="2"/>
</dbReference>
<keyword evidence="3" id="KW-0119">Carbohydrate metabolism</keyword>
<dbReference type="Gene3D" id="2.60.40.10">
    <property type="entry name" value="Immunoglobulins"/>
    <property type="match status" value="1"/>
</dbReference>
<keyword evidence="2" id="KW-0378">Hydrolase</keyword>
<feature type="transmembrane region" description="Helical" evidence="5">
    <location>
        <begin position="419"/>
        <end position="436"/>
    </location>
</feature>
<gene>
    <name evidence="7" type="ORF">Pme01_60690</name>
</gene>
<evidence type="ECO:0000256" key="4">
    <source>
        <dbReference type="SAM" id="MobiDB-lite"/>
    </source>
</evidence>
<dbReference type="PRINTS" id="PR00014">
    <property type="entry name" value="FNTYPEIII"/>
</dbReference>
<dbReference type="RefSeq" id="WP_168113965.1">
    <property type="nucleotide sequence ID" value="NZ_BOON01000080.1"/>
</dbReference>
<dbReference type="GO" id="GO:0016798">
    <property type="term" value="F:hydrolase activity, acting on glycosyl bonds"/>
    <property type="evidence" value="ECO:0007669"/>
    <property type="project" value="UniProtKB-KW"/>
</dbReference>
<evidence type="ECO:0000256" key="2">
    <source>
        <dbReference type="ARBA" id="ARBA00023295"/>
    </source>
</evidence>
<dbReference type="InterPro" id="IPR013783">
    <property type="entry name" value="Ig-like_fold"/>
</dbReference>
<keyword evidence="5" id="KW-0812">Transmembrane</keyword>
<evidence type="ECO:0000313" key="8">
    <source>
        <dbReference type="Proteomes" id="UP000599074"/>
    </source>
</evidence>
<organism evidence="7 8">
    <name type="scientific">Planosporangium mesophilum</name>
    <dbReference type="NCBI Taxonomy" id="689768"/>
    <lineage>
        <taxon>Bacteria</taxon>
        <taxon>Bacillati</taxon>
        <taxon>Actinomycetota</taxon>
        <taxon>Actinomycetes</taxon>
        <taxon>Micromonosporales</taxon>
        <taxon>Micromonosporaceae</taxon>
        <taxon>Planosporangium</taxon>
    </lineage>
</organism>
<feature type="region of interest" description="Disordered" evidence="4">
    <location>
        <begin position="205"/>
        <end position="233"/>
    </location>
</feature>
<keyword evidence="2" id="KW-0326">Glycosidase</keyword>
<evidence type="ECO:0000256" key="3">
    <source>
        <dbReference type="ARBA" id="ARBA00023326"/>
    </source>
</evidence>
<comment type="caution">
    <text evidence="7">The sequence shown here is derived from an EMBL/GenBank/DDBJ whole genome shotgun (WGS) entry which is preliminary data.</text>
</comment>
<keyword evidence="5" id="KW-0472">Membrane</keyword>
<keyword evidence="5" id="KW-1133">Transmembrane helix</keyword>
<feature type="domain" description="Fibronectin type-III" evidence="6">
    <location>
        <begin position="225"/>
        <end position="317"/>
    </location>
</feature>
<dbReference type="PANTHER" id="PTHR13817:SF166">
    <property type="entry name" value="NEURONAL IGCAM-RELATED"/>
    <property type="match status" value="1"/>
</dbReference>
<dbReference type="PANTHER" id="PTHR13817">
    <property type="entry name" value="TITIN"/>
    <property type="match status" value="1"/>
</dbReference>
<name>A0A8J3TJS0_9ACTN</name>
<dbReference type="EMBL" id="BOON01000080">
    <property type="protein sequence ID" value="GII26472.1"/>
    <property type="molecule type" value="Genomic_DNA"/>
</dbReference>
<dbReference type="GO" id="GO:0000272">
    <property type="term" value="P:polysaccharide catabolic process"/>
    <property type="evidence" value="ECO:0007669"/>
    <property type="project" value="UniProtKB-KW"/>
</dbReference>
<dbReference type="SUPFAM" id="SSF49265">
    <property type="entry name" value="Fibronectin type III"/>
    <property type="match status" value="1"/>
</dbReference>
<dbReference type="CDD" id="cd00063">
    <property type="entry name" value="FN3"/>
    <property type="match status" value="1"/>
</dbReference>